<dbReference type="STRING" id="1037660.A0A066WR55"/>
<dbReference type="InterPro" id="IPR013083">
    <property type="entry name" value="Znf_RING/FYVE/PHD"/>
</dbReference>
<dbReference type="InterPro" id="IPR001606">
    <property type="entry name" value="ARID_dom"/>
</dbReference>
<keyword evidence="11" id="KW-0539">Nucleus</keyword>
<dbReference type="Pfam" id="PF21323">
    <property type="entry name" value="KDM5_C-hel"/>
    <property type="match status" value="1"/>
</dbReference>
<comment type="similarity">
    <text evidence="3">Belongs to the JARID1 histone demethylase family.</text>
</comment>
<sequence length="2274" mass="250348">MAALSPSAGGHKTNPPTPPVGSRSGSGSDVIHLCDSDDNESVAPLPVKKRSSSASSGGKSRSPDVNKFSSLVKTEAEENDLDGIPSDDFAHASASSSVQRRAYSAVSSRSPAELGRDISSFAGPASSSSVHPHGENASARSSLYSNAIANPSPLKRMTNMSRSTSRSDDGDRMDRDERDEGTVSAADPRTREQQYRDGSIMSTSSAAGSAAGYIADPRLALRAAKTQPGSQGSGSSAGYSAGSGRGSIGAAASSQSSSSDELSFEKHIPSAVMSARQRCDAEPVLVSSREYGPAMDLVDTTPAIPLPEGEVKKEKKGKDLSSRAQDTMATTQRAGMIIKTEVQERQQQAQRAAEYPSPKKHPLRKVAQIGVAERLPFDDAVTTDSSELEPRVPTVHSTPRFPPPRTRPRVFGLEEAPTFYPTKEEFLDPMKYIDYVSSPQGGNGKEYGIIKIVPPEGWKLDFVLDEEKFRFKTRVQRLNSLSADARASLNYQEQLQMFHAQQGQKRIAMPIIAGKALDFYSLKLVVSTLGGFDKVTKNRRWTEVAREIGYDETRAAHISTQVKQAYKRIILPFEVFLVEAKEMAKRDDKLAKAAEGVKSGASASRAATPSTTVDDSDNDPFGTAAAMTAADKRRAPRSKKSGDVRGKGKKNGEVNHVITTEPGYEEQVCEICMSGEDGVSMLLCDECNRGYHMYCLNPPIATVPKSEWYCPPCLVGTGNDYGFEEGDTHSLHSFWKRSEAFRKDWFEKRPERVFNGHPGSPTYEGPDGDIVMAKPSGDEVPPNGVVRQVAGTKVWLSEDDVEREFWRLVHSPDELVDIEYGADIHSTTHGSASPSMETHPLNRYSKDVWNLNNLPILPSSLLRYIKSDISGMTVPWIYVGMIFSAFCWHNEDHYTYSINYQHFGHTKTWYGVPGADAEKLEEAMRKAAPDLFEANPDLLFQLVTMMGPAKLKKEGVRVFACDQRPNEFVITYPKAYHAGFNHGFNLNEAVNFALPDWMDYGLQCVQRYQKFCKSPVFSQDELIITVAQHNHALTTALWLQHPMAEMIERELNRRLRMRREAPGIREKLSEFDKPEEHYQCKHCSMFCYLSQVTLESYESGVACLDHASSVFSGQPQSRWVLRLRVGDDQLKAMQIKLMERANVPGNWRRRLHNVLNNNPRPPLKTLRALLAEGERITTPLPEIEQLREFVERANTWVDQASVFITRKGRVASSTPRKLQSRTSTGSERRSPSTRMDLSSDVPAAKETRTPEALMTLLSEADQLPFDAPEISAVRHVIEKMGEIQERVETVLRQVNAPSDVKKPSLVECEKVIAAASEINVDIAVVDDLTKYVNRRKWLDEMDEIHNNFINLSEVHELLSEAEKSDVPSGHHYVVDLRRRERLGKAWANKAQQVLDAKEAIQVSQLEELITAPNEVAIVPELHVQAERLYNKVKELNASAQQLIASGKDQDPRTMHKSELEARLAEAKQLSRTTVASRLFLPALKPIADGLQECDEWLQRLTDILNAAFHSNRPEPVSKSGATIKVFCAQIETTASPDDEQASQVASPPKQRYCVCRTKTPPVLDGQDGIRCNNCQTLYHQMCIKVGGKTKKLTPKWVCHICDPVKLRDLLPHRRAVRFEDVNELVDDSWFHAEKWSDKFTCPPPEYIALKSAVGRASRLGSYVRGFMASGRDPSRPEDRTALHHLLRKTLACPLNINLAGQSSVVDEIVRTLHSAEALQPPKLGEMGTEGEPKKRKRGKRAKFTFEEEAGLSPTSDSLYCICHQAESGNMIGCDRCQLWFHTNCMHLPEDLDLGEEKWMCPMCCSKTEKRYAFADVRVLEKGRSEADGSFVDLRLTLRSEDRPISRCQPWTKEKRILLHLANFQAAVKPEQSPAEPPVKKTRTEETGSYLNQAPVQQDSISSVDPAAGSSSTSSPIPSSSRATSAIPAASQVKVEERYSTAGFYAPSVSNLPSARKVLQSHDLGRSASPANVSAISMPPMSPIRGPQPDKASHAWTQQLPQGQPSQNIDSQKSTPPVPSKKSLSPNSRTAAERHRAGMANLYARGVTDEMIQKWYIGWNGKTLVYPRYTSTGELQQIELGPRIKLAPGDREGTIFITNVLKGLTSNPRSQSSFASSQPGIRECSARPAASASSAPHPPDPHDHVDVQPSHVTSGAQPSKDRADATAATASARPQVQATAPFAPTTGFSGSAQKQTTATATATATRSSQALEPTAAPRVGPEPSSSVTAFSALAGLASAPTAAEEASARAMARRMRPTATESELNDMVAAFLASG</sequence>
<gene>
    <name evidence="19" type="ORF">K437DRAFT_242549</name>
</gene>
<evidence type="ECO:0000259" key="17">
    <source>
        <dbReference type="PROSITE" id="PS51183"/>
    </source>
</evidence>
<feature type="region of interest" description="Disordered" evidence="14">
    <location>
        <begin position="1968"/>
        <end position="2032"/>
    </location>
</feature>
<feature type="compositionally biased region" description="Low complexity" evidence="14">
    <location>
        <begin position="1899"/>
        <end position="1929"/>
    </location>
</feature>
<dbReference type="CDD" id="cd15489">
    <property type="entry name" value="PHD_SF"/>
    <property type="match status" value="1"/>
</dbReference>
<keyword evidence="8" id="KW-0862">Zinc</keyword>
<dbReference type="FunFam" id="1.10.150.60:FF:000016">
    <property type="entry name" value="Putative Lysine-specific demethylase 5B"/>
    <property type="match status" value="1"/>
</dbReference>
<dbReference type="SUPFAM" id="SSF51197">
    <property type="entry name" value="Clavaminate synthase-like"/>
    <property type="match status" value="1"/>
</dbReference>
<dbReference type="EC" id="1.14.11.67" evidence="4"/>
<dbReference type="Gene3D" id="3.30.40.10">
    <property type="entry name" value="Zinc/RING finger domain, C3HC4 (zinc finger)"/>
    <property type="match status" value="2"/>
</dbReference>
<dbReference type="SMART" id="SM00558">
    <property type="entry name" value="JmjC"/>
    <property type="match status" value="1"/>
</dbReference>
<dbReference type="GO" id="GO:0003677">
    <property type="term" value="F:DNA binding"/>
    <property type="evidence" value="ECO:0007669"/>
    <property type="project" value="InterPro"/>
</dbReference>
<evidence type="ECO:0000256" key="2">
    <source>
        <dbReference type="ARBA" id="ARBA00004123"/>
    </source>
</evidence>
<dbReference type="PROSITE" id="PS01359">
    <property type="entry name" value="ZF_PHD_1"/>
    <property type="match status" value="3"/>
</dbReference>
<dbReference type="PROSITE" id="PS50016">
    <property type="entry name" value="ZF_PHD_2"/>
    <property type="match status" value="2"/>
</dbReference>
<dbReference type="GO" id="GO:0034647">
    <property type="term" value="F:histone H3K4me/H3K4me2/H3K4me3 demethylase activity"/>
    <property type="evidence" value="ECO:0007669"/>
    <property type="project" value="UniProtKB-EC"/>
</dbReference>
<dbReference type="InParanoid" id="A0A066WR55"/>
<feature type="region of interest" description="Disordered" evidence="14">
    <location>
        <begin position="1"/>
        <end position="209"/>
    </location>
</feature>
<dbReference type="SUPFAM" id="SSF46774">
    <property type="entry name" value="ARID-like"/>
    <property type="match status" value="1"/>
</dbReference>
<evidence type="ECO:0000259" key="15">
    <source>
        <dbReference type="PROSITE" id="PS50016"/>
    </source>
</evidence>
<feature type="compositionally biased region" description="Low complexity" evidence="14">
    <location>
        <begin position="198"/>
        <end position="209"/>
    </location>
</feature>
<feature type="region of interest" description="Disordered" evidence="14">
    <location>
        <begin position="222"/>
        <end position="265"/>
    </location>
</feature>
<dbReference type="Pfam" id="PF00628">
    <property type="entry name" value="PHD"/>
    <property type="match status" value="2"/>
</dbReference>
<protein>
    <recommendedName>
        <fullName evidence="4">[histone H3]-trimethyl-L-lysine(4) demethylase</fullName>
        <ecNumber evidence="4">1.14.11.67</ecNumber>
    </recommendedName>
</protein>
<feature type="domain" description="PHD-type" evidence="15">
    <location>
        <begin position="1757"/>
        <end position="1806"/>
    </location>
</feature>
<dbReference type="InterPro" id="IPR011011">
    <property type="entry name" value="Znf_FYVE_PHD"/>
</dbReference>
<feature type="region of interest" description="Disordered" evidence="14">
    <location>
        <begin position="343"/>
        <end position="362"/>
    </location>
</feature>
<dbReference type="GO" id="GO:0000785">
    <property type="term" value="C:chromatin"/>
    <property type="evidence" value="ECO:0007669"/>
    <property type="project" value="TreeGrafter"/>
</dbReference>
<dbReference type="InterPro" id="IPR003349">
    <property type="entry name" value="JmjN"/>
</dbReference>
<dbReference type="Gene3D" id="2.30.30.1150">
    <property type="match status" value="1"/>
</dbReference>
<dbReference type="PROSITE" id="PS51011">
    <property type="entry name" value="ARID"/>
    <property type="match status" value="1"/>
</dbReference>
<feature type="compositionally biased region" description="Polar residues" evidence="14">
    <location>
        <begin position="1886"/>
        <end position="1898"/>
    </location>
</feature>
<dbReference type="Proteomes" id="UP000027361">
    <property type="component" value="Unassembled WGS sequence"/>
</dbReference>
<feature type="domain" description="PHD-type" evidence="15">
    <location>
        <begin position="666"/>
        <end position="716"/>
    </location>
</feature>
<dbReference type="InterPro" id="IPR003347">
    <property type="entry name" value="JmjC_dom"/>
</dbReference>
<dbReference type="InterPro" id="IPR036431">
    <property type="entry name" value="ARID_dom_sf"/>
</dbReference>
<feature type="compositionally biased region" description="Low complexity" evidence="14">
    <location>
        <begin position="119"/>
        <end position="129"/>
    </location>
</feature>
<dbReference type="Pfam" id="PF01388">
    <property type="entry name" value="ARID"/>
    <property type="match status" value="1"/>
</dbReference>
<feature type="domain" description="ARID" evidence="16">
    <location>
        <begin position="485"/>
        <end position="578"/>
    </location>
</feature>
<feature type="compositionally biased region" description="Basic and acidic residues" evidence="14">
    <location>
        <begin position="640"/>
        <end position="653"/>
    </location>
</feature>
<dbReference type="Pfam" id="PF02928">
    <property type="entry name" value="zf-C5HC2"/>
    <property type="match status" value="1"/>
</dbReference>
<dbReference type="OMA" id="NRGYHMY"/>
<dbReference type="Pfam" id="PF02375">
    <property type="entry name" value="JmjN"/>
    <property type="match status" value="1"/>
</dbReference>
<feature type="region of interest" description="Disordered" evidence="14">
    <location>
        <begin position="1721"/>
        <end position="1740"/>
    </location>
</feature>
<dbReference type="Pfam" id="PF02373">
    <property type="entry name" value="JmjC"/>
    <property type="match status" value="1"/>
</dbReference>
<dbReference type="GO" id="GO:0008270">
    <property type="term" value="F:zinc ion binding"/>
    <property type="evidence" value="ECO:0007669"/>
    <property type="project" value="UniProtKB-KW"/>
</dbReference>
<accession>A0A066WR55</accession>
<feature type="compositionally biased region" description="Low complexity" evidence="14">
    <location>
        <begin position="229"/>
        <end position="240"/>
    </location>
</feature>
<evidence type="ECO:0000256" key="4">
    <source>
        <dbReference type="ARBA" id="ARBA00012902"/>
    </source>
</evidence>
<comment type="cofactor">
    <cofactor evidence="1">
        <name>Fe(2+)</name>
        <dbReference type="ChEBI" id="CHEBI:29033"/>
    </cofactor>
</comment>
<dbReference type="InterPro" id="IPR004198">
    <property type="entry name" value="Znf_C5HC2"/>
</dbReference>
<proteinExistence type="inferred from homology"/>
<dbReference type="Pfam" id="PF08429">
    <property type="entry name" value="PLU-1"/>
    <property type="match status" value="1"/>
</dbReference>
<feature type="compositionally biased region" description="Low complexity" evidence="14">
    <location>
        <begin position="345"/>
        <end position="354"/>
    </location>
</feature>
<dbReference type="CDD" id="cd15543">
    <property type="entry name" value="PHD_RSF1"/>
    <property type="match status" value="1"/>
</dbReference>
<evidence type="ECO:0000256" key="9">
    <source>
        <dbReference type="ARBA" id="ARBA00023002"/>
    </source>
</evidence>
<evidence type="ECO:0000256" key="1">
    <source>
        <dbReference type="ARBA" id="ARBA00001954"/>
    </source>
</evidence>
<feature type="compositionally biased region" description="Polar residues" evidence="14">
    <location>
        <begin position="138"/>
        <end position="149"/>
    </location>
</feature>
<dbReference type="SMART" id="SM01014">
    <property type="entry name" value="ARID"/>
    <property type="match status" value="1"/>
</dbReference>
<comment type="catalytic activity">
    <reaction evidence="12">
        <text>N(6),N(6),N(6)-trimethyl-L-lysyl(4)-[histone H3] + 3 2-oxoglutarate + 3 O2 = L-lysyl(4)-[histone H3] + 3 formaldehyde + 3 succinate + 3 CO2</text>
        <dbReference type="Rhea" id="RHEA:60208"/>
        <dbReference type="Rhea" id="RHEA-COMP:15537"/>
        <dbReference type="Rhea" id="RHEA-COMP:15547"/>
        <dbReference type="ChEBI" id="CHEBI:15379"/>
        <dbReference type="ChEBI" id="CHEBI:16526"/>
        <dbReference type="ChEBI" id="CHEBI:16810"/>
        <dbReference type="ChEBI" id="CHEBI:16842"/>
        <dbReference type="ChEBI" id="CHEBI:29969"/>
        <dbReference type="ChEBI" id="CHEBI:30031"/>
        <dbReference type="ChEBI" id="CHEBI:61961"/>
        <dbReference type="EC" id="1.14.11.67"/>
    </reaction>
</comment>
<evidence type="ECO:0000259" key="16">
    <source>
        <dbReference type="PROSITE" id="PS51011"/>
    </source>
</evidence>
<dbReference type="InterPro" id="IPR019786">
    <property type="entry name" value="Zinc_finger_PHD-type_CS"/>
</dbReference>
<dbReference type="SMART" id="SM00545">
    <property type="entry name" value="JmjN"/>
    <property type="match status" value="1"/>
</dbReference>
<keyword evidence="20" id="KW-1185">Reference proteome</keyword>
<feature type="compositionally biased region" description="Low complexity" evidence="14">
    <location>
        <begin position="2190"/>
        <end position="2209"/>
    </location>
</feature>
<evidence type="ECO:0000259" key="18">
    <source>
        <dbReference type="PROSITE" id="PS51184"/>
    </source>
</evidence>
<feature type="domain" description="JmjC" evidence="18">
    <location>
        <begin position="843"/>
        <end position="1009"/>
    </location>
</feature>
<dbReference type="SUPFAM" id="SSF57903">
    <property type="entry name" value="FYVE/PHD zinc finger"/>
    <property type="match status" value="3"/>
</dbReference>
<dbReference type="GeneID" id="25263093"/>
<keyword evidence="7 13" id="KW-0863">Zinc-finger</keyword>
<name>A0A066WR55_TILAU</name>
<dbReference type="InterPro" id="IPR013637">
    <property type="entry name" value="Lys_sp_deMease-like_dom"/>
</dbReference>
<dbReference type="PANTHER" id="PTHR10694">
    <property type="entry name" value="LYSINE-SPECIFIC DEMETHYLASE"/>
    <property type="match status" value="1"/>
</dbReference>
<evidence type="ECO:0000256" key="14">
    <source>
        <dbReference type="SAM" id="MobiDB-lite"/>
    </source>
</evidence>
<feature type="compositionally biased region" description="Polar residues" evidence="14">
    <location>
        <begin position="2105"/>
        <end position="2118"/>
    </location>
</feature>
<reference evidence="19 20" key="1">
    <citation type="submission" date="2014-05" db="EMBL/GenBank/DDBJ databases">
        <title>Draft genome sequence of a rare smut relative, Tilletiaria anomala UBC 951.</title>
        <authorList>
            <consortium name="DOE Joint Genome Institute"/>
            <person name="Toome M."/>
            <person name="Kuo A."/>
            <person name="Henrissat B."/>
            <person name="Lipzen A."/>
            <person name="Tritt A."/>
            <person name="Yoshinaga Y."/>
            <person name="Zane M."/>
            <person name="Barry K."/>
            <person name="Grigoriev I.V."/>
            <person name="Spatafora J.W."/>
            <person name="Aimea M.C."/>
        </authorList>
    </citation>
    <scope>NUCLEOTIDE SEQUENCE [LARGE SCALE GENOMIC DNA]</scope>
    <source>
        <strain evidence="19 20">UBC 951</strain>
    </source>
</reference>
<evidence type="ECO:0000256" key="7">
    <source>
        <dbReference type="ARBA" id="ARBA00022771"/>
    </source>
</evidence>
<dbReference type="PROSITE" id="PS51184">
    <property type="entry name" value="JMJC"/>
    <property type="match status" value="1"/>
</dbReference>
<dbReference type="GO" id="GO:0006355">
    <property type="term" value="P:regulation of DNA-templated transcription"/>
    <property type="evidence" value="ECO:0007669"/>
    <property type="project" value="TreeGrafter"/>
</dbReference>
<dbReference type="InterPro" id="IPR048615">
    <property type="entry name" value="KDM5_C-hel"/>
</dbReference>
<dbReference type="InterPro" id="IPR001965">
    <property type="entry name" value="Znf_PHD"/>
</dbReference>
<keyword evidence="9" id="KW-0560">Oxidoreductase</keyword>
<evidence type="ECO:0000256" key="12">
    <source>
        <dbReference type="ARBA" id="ARBA00048734"/>
    </source>
</evidence>
<feature type="region of interest" description="Disordered" evidence="14">
    <location>
        <begin position="2105"/>
        <end position="2225"/>
    </location>
</feature>
<feature type="compositionally biased region" description="Low complexity" evidence="14">
    <location>
        <begin position="248"/>
        <end position="259"/>
    </location>
</feature>
<organism evidence="19 20">
    <name type="scientific">Tilletiaria anomala (strain ATCC 24038 / CBS 436.72 / UBC 951)</name>
    <dbReference type="NCBI Taxonomy" id="1037660"/>
    <lineage>
        <taxon>Eukaryota</taxon>
        <taxon>Fungi</taxon>
        <taxon>Dikarya</taxon>
        <taxon>Basidiomycota</taxon>
        <taxon>Ustilaginomycotina</taxon>
        <taxon>Exobasidiomycetes</taxon>
        <taxon>Georgefischeriales</taxon>
        <taxon>Tilletiariaceae</taxon>
        <taxon>Tilletiaria</taxon>
    </lineage>
</organism>
<evidence type="ECO:0000256" key="8">
    <source>
        <dbReference type="ARBA" id="ARBA00022833"/>
    </source>
</evidence>
<dbReference type="SMART" id="SM00501">
    <property type="entry name" value="BRIGHT"/>
    <property type="match status" value="1"/>
</dbReference>
<evidence type="ECO:0000256" key="10">
    <source>
        <dbReference type="ARBA" id="ARBA00023004"/>
    </source>
</evidence>
<dbReference type="EMBL" id="JMSN01000004">
    <property type="protein sequence ID" value="KDN53130.1"/>
    <property type="molecule type" value="Genomic_DNA"/>
</dbReference>
<dbReference type="PROSITE" id="PS51183">
    <property type="entry name" value="JMJN"/>
    <property type="match status" value="1"/>
</dbReference>
<dbReference type="OrthoDB" id="1678912at2759"/>
<evidence type="ECO:0000256" key="11">
    <source>
        <dbReference type="ARBA" id="ARBA00023242"/>
    </source>
</evidence>
<dbReference type="FunCoup" id="A0A066WR55">
    <property type="interactions" value="415"/>
</dbReference>
<feature type="compositionally biased region" description="Polar residues" evidence="14">
    <location>
        <begin position="1994"/>
        <end position="2014"/>
    </location>
</feature>
<evidence type="ECO:0000256" key="3">
    <source>
        <dbReference type="ARBA" id="ARBA00006801"/>
    </source>
</evidence>
<dbReference type="Gene3D" id="1.10.150.60">
    <property type="entry name" value="ARID DNA-binding domain"/>
    <property type="match status" value="1"/>
</dbReference>
<keyword evidence="6" id="KW-0677">Repeat</keyword>
<dbReference type="GO" id="GO:0005634">
    <property type="term" value="C:nucleus"/>
    <property type="evidence" value="ECO:0007669"/>
    <property type="project" value="UniProtKB-SubCell"/>
</dbReference>
<keyword evidence="5" id="KW-0479">Metal-binding</keyword>
<feature type="compositionally biased region" description="Basic and acidic residues" evidence="14">
    <location>
        <begin position="165"/>
        <end position="181"/>
    </location>
</feature>
<keyword evidence="10" id="KW-0408">Iron</keyword>
<evidence type="ECO:0000256" key="5">
    <source>
        <dbReference type="ARBA" id="ARBA00022723"/>
    </source>
</evidence>
<dbReference type="RefSeq" id="XP_013245969.1">
    <property type="nucleotide sequence ID" value="XM_013390515.1"/>
</dbReference>
<dbReference type="SMART" id="SM00249">
    <property type="entry name" value="PHD"/>
    <property type="match status" value="3"/>
</dbReference>
<dbReference type="Gene3D" id="2.60.120.650">
    <property type="entry name" value="Cupin"/>
    <property type="match status" value="1"/>
</dbReference>
<feature type="region of interest" description="Disordered" evidence="14">
    <location>
        <begin position="1208"/>
        <end position="1245"/>
    </location>
</feature>
<feature type="compositionally biased region" description="Low complexity" evidence="14">
    <location>
        <begin position="599"/>
        <end position="612"/>
    </location>
</feature>
<dbReference type="InterPro" id="IPR019787">
    <property type="entry name" value="Znf_PHD-finger"/>
</dbReference>
<evidence type="ECO:0000256" key="13">
    <source>
        <dbReference type="PROSITE-ProRule" id="PRU00146"/>
    </source>
</evidence>
<comment type="caution">
    <text evidence="19">The sequence shown here is derived from an EMBL/GenBank/DDBJ whole genome shotgun (WGS) entry which is preliminary data.</text>
</comment>
<feature type="compositionally biased region" description="Polar residues" evidence="14">
    <location>
        <begin position="1211"/>
        <end position="1225"/>
    </location>
</feature>
<dbReference type="PANTHER" id="PTHR10694:SF33">
    <property type="entry name" value="LYSINE-SPECIFIC DEMETHYLASE 5"/>
    <property type="match status" value="1"/>
</dbReference>
<evidence type="ECO:0000313" key="20">
    <source>
        <dbReference type="Proteomes" id="UP000027361"/>
    </source>
</evidence>
<evidence type="ECO:0000313" key="19">
    <source>
        <dbReference type="EMBL" id="KDN53130.1"/>
    </source>
</evidence>
<feature type="domain" description="JmjN" evidence="17">
    <location>
        <begin position="416"/>
        <end position="461"/>
    </location>
</feature>
<evidence type="ECO:0000256" key="6">
    <source>
        <dbReference type="ARBA" id="ARBA00022737"/>
    </source>
</evidence>
<dbReference type="HOGENOM" id="CLU_000991_5_2_1"/>
<comment type="subcellular location">
    <subcellularLocation>
        <location evidence="2">Nucleus</location>
    </subcellularLocation>
</comment>
<feature type="region of interest" description="Disordered" evidence="14">
    <location>
        <begin position="1867"/>
        <end position="1929"/>
    </location>
</feature>
<dbReference type="CDD" id="cd16100">
    <property type="entry name" value="ARID"/>
    <property type="match status" value="1"/>
</dbReference>
<feature type="region of interest" description="Disordered" evidence="14">
    <location>
        <begin position="598"/>
        <end position="653"/>
    </location>
</feature>
<feature type="region of interest" description="Disordered" evidence="14">
    <location>
        <begin position="382"/>
        <end position="410"/>
    </location>
</feature>